<feature type="transmembrane region" description="Helical" evidence="5">
    <location>
        <begin position="110"/>
        <end position="137"/>
    </location>
</feature>
<keyword evidence="4 5" id="KW-0472">Membrane</keyword>
<feature type="transmembrane region" description="Helical" evidence="5">
    <location>
        <begin position="20"/>
        <end position="44"/>
    </location>
</feature>
<dbReference type="Pfam" id="PF01545">
    <property type="entry name" value="Cation_efflux"/>
    <property type="match status" value="1"/>
</dbReference>
<dbReference type="Gene3D" id="1.20.1510.10">
    <property type="entry name" value="Cation efflux protein transmembrane domain"/>
    <property type="match status" value="1"/>
</dbReference>
<evidence type="ECO:0000259" key="6">
    <source>
        <dbReference type="Pfam" id="PF01545"/>
    </source>
</evidence>
<dbReference type="InterPro" id="IPR058533">
    <property type="entry name" value="Cation_efflux_TM"/>
</dbReference>
<dbReference type="EMBL" id="DRUB01000038">
    <property type="protein sequence ID" value="HHR95666.1"/>
    <property type="molecule type" value="Genomic_DNA"/>
</dbReference>
<comment type="subcellular location">
    <subcellularLocation>
        <location evidence="1">Membrane</location>
        <topology evidence="1">Multi-pass membrane protein</topology>
    </subcellularLocation>
</comment>
<evidence type="ECO:0000256" key="5">
    <source>
        <dbReference type="SAM" id="Phobius"/>
    </source>
</evidence>
<dbReference type="SUPFAM" id="SSF161111">
    <property type="entry name" value="Cation efflux protein transmembrane domain-like"/>
    <property type="match status" value="1"/>
</dbReference>
<evidence type="ECO:0000256" key="4">
    <source>
        <dbReference type="ARBA" id="ARBA00023136"/>
    </source>
</evidence>
<accession>A0A7C5UTJ2</accession>
<evidence type="ECO:0000256" key="1">
    <source>
        <dbReference type="ARBA" id="ARBA00004141"/>
    </source>
</evidence>
<keyword evidence="2 5" id="KW-0812">Transmembrane</keyword>
<dbReference type="InterPro" id="IPR027469">
    <property type="entry name" value="Cation_efflux_TMD_sf"/>
</dbReference>
<feature type="transmembrane region" description="Helical" evidence="5">
    <location>
        <begin position="79"/>
        <end position="98"/>
    </location>
</feature>
<protein>
    <recommendedName>
        <fullName evidence="6">Cation efflux protein transmembrane domain-containing protein</fullName>
    </recommendedName>
</protein>
<comment type="caution">
    <text evidence="7">The sequence shown here is derived from an EMBL/GenBank/DDBJ whole genome shotgun (WGS) entry which is preliminary data.</text>
</comment>
<proteinExistence type="predicted"/>
<gene>
    <name evidence="7" type="ORF">ENL47_02325</name>
</gene>
<keyword evidence="3 5" id="KW-1133">Transmembrane helix</keyword>
<feature type="transmembrane region" description="Helical" evidence="5">
    <location>
        <begin position="158"/>
        <end position="178"/>
    </location>
</feature>
<feature type="transmembrane region" description="Helical" evidence="5">
    <location>
        <begin position="184"/>
        <end position="207"/>
    </location>
</feature>
<feature type="transmembrane region" description="Helical" evidence="5">
    <location>
        <begin position="50"/>
        <end position="67"/>
    </location>
</feature>
<dbReference type="GO" id="GO:0016020">
    <property type="term" value="C:membrane"/>
    <property type="evidence" value="ECO:0007669"/>
    <property type="project" value="UniProtKB-SubCell"/>
</dbReference>
<dbReference type="GO" id="GO:0008324">
    <property type="term" value="F:monoatomic cation transmembrane transporter activity"/>
    <property type="evidence" value="ECO:0007669"/>
    <property type="project" value="InterPro"/>
</dbReference>
<evidence type="ECO:0000256" key="2">
    <source>
        <dbReference type="ARBA" id="ARBA00022692"/>
    </source>
</evidence>
<reference evidence="7" key="1">
    <citation type="journal article" date="2020" name="mSystems">
        <title>Genome- and Community-Level Interaction Insights into Carbon Utilization and Element Cycling Functions of Hydrothermarchaeota in Hydrothermal Sediment.</title>
        <authorList>
            <person name="Zhou Z."/>
            <person name="Liu Y."/>
            <person name="Xu W."/>
            <person name="Pan J."/>
            <person name="Luo Z.H."/>
            <person name="Li M."/>
        </authorList>
    </citation>
    <scope>NUCLEOTIDE SEQUENCE [LARGE SCALE GENOMIC DNA]</scope>
    <source>
        <strain evidence="7">SpSt-1</strain>
    </source>
</reference>
<feature type="domain" description="Cation efflux protein transmembrane" evidence="6">
    <location>
        <begin position="21"/>
        <end position="213"/>
    </location>
</feature>
<evidence type="ECO:0000313" key="7">
    <source>
        <dbReference type="EMBL" id="HHR95666.1"/>
    </source>
</evidence>
<evidence type="ECO:0000256" key="3">
    <source>
        <dbReference type="ARBA" id="ARBA00022989"/>
    </source>
</evidence>
<dbReference type="AlphaFoldDB" id="A0A7C5UTJ2"/>
<organism evidence="7">
    <name type="scientific">Ignisphaera aggregans</name>
    <dbReference type="NCBI Taxonomy" id="334771"/>
    <lineage>
        <taxon>Archaea</taxon>
        <taxon>Thermoproteota</taxon>
        <taxon>Thermoprotei</taxon>
        <taxon>Desulfurococcales</taxon>
        <taxon>Desulfurococcaceae</taxon>
        <taxon>Ignisphaera</taxon>
    </lineage>
</organism>
<name>A0A7C5UTJ2_9CREN</name>
<sequence>MSTKSIVVKLREAYRIIMKVAFVSFIGFSIEFIFALLSSSFILYSDVVHWIIDGVLEVTTAISLYLASRVYKRFSWNILYVENFLILAIALSIFVFYMSNFVNYINEAIATQYIIAATTTNPLLAIVTIIGGFLTWFSFQLLYKGYKKLGMEIIKAEYIHALIDIIASITATIGIIATSITRSIAIEITTVIFILFFVFHSITDLILDSFKSFLGIGADPEIKYRILTSLSNFEGIVVKKHRFKKSRIILYS</sequence>